<dbReference type="InterPro" id="IPR014757">
    <property type="entry name" value="Tscrpt_reg_IclR_C"/>
</dbReference>
<feature type="domain" description="IclR-ED" evidence="5">
    <location>
        <begin position="72"/>
        <end position="258"/>
    </location>
</feature>
<dbReference type="PATRIC" id="fig|1395513.3.peg.2492"/>
<dbReference type="Pfam" id="PF01614">
    <property type="entry name" value="IclR_C"/>
    <property type="match status" value="1"/>
</dbReference>
<evidence type="ECO:0000256" key="2">
    <source>
        <dbReference type="ARBA" id="ARBA00023125"/>
    </source>
</evidence>
<dbReference type="PANTHER" id="PTHR30136">
    <property type="entry name" value="HELIX-TURN-HELIX TRANSCRIPTIONAL REGULATOR, ICLR FAMILY"/>
    <property type="match status" value="1"/>
</dbReference>
<dbReference type="SUPFAM" id="SSF46785">
    <property type="entry name" value="Winged helix' DNA-binding domain"/>
    <property type="match status" value="1"/>
</dbReference>
<evidence type="ECO:0000256" key="1">
    <source>
        <dbReference type="ARBA" id="ARBA00023015"/>
    </source>
</evidence>
<evidence type="ECO:0000259" key="4">
    <source>
        <dbReference type="PROSITE" id="PS51077"/>
    </source>
</evidence>
<dbReference type="RefSeq" id="WP_023510699.1">
    <property type="nucleotide sequence ID" value="NZ_AWTC01000012.1"/>
</dbReference>
<accession>V6IVS4</accession>
<dbReference type="InterPro" id="IPR036388">
    <property type="entry name" value="WH-like_DNA-bd_sf"/>
</dbReference>
<dbReference type="Gene3D" id="3.30.450.40">
    <property type="match status" value="1"/>
</dbReference>
<keyword evidence="3" id="KW-0804">Transcription</keyword>
<name>V6IVS4_9BACL</name>
<dbReference type="InterPro" id="IPR029016">
    <property type="entry name" value="GAF-like_dom_sf"/>
</dbReference>
<dbReference type="PROSITE" id="PS51078">
    <property type="entry name" value="ICLR_ED"/>
    <property type="match status" value="1"/>
</dbReference>
<dbReference type="Pfam" id="PF09339">
    <property type="entry name" value="HTH_IclR"/>
    <property type="match status" value="1"/>
</dbReference>
<dbReference type="InterPro" id="IPR036390">
    <property type="entry name" value="WH_DNA-bd_sf"/>
</dbReference>
<sequence length="258" mass="29160">MENQELFVPSVHSSLEILEWLSKEEHKYSTLTDLSNNLHISKSTCLRILKTLTAKGYLSYNSDSKNYSLGFSLIPLGIRSQEINDRIGRAIAYLPQVAEDTGITAVLVKRIDHRLMYIGKQEPLQKIRLTVTVGETFPIHVGALGKCFLAYLDTATRAALLSEYTTNGTFPTYTDHSLTHLDQLLEQIDQIRREGVAQSNGEYNVGINAVACPIFDERKKIILVLGGFTLNPIQDTDKWEEMKKKMIRHAHKISELII</sequence>
<dbReference type="SMART" id="SM00346">
    <property type="entry name" value="HTH_ICLR"/>
    <property type="match status" value="1"/>
</dbReference>
<evidence type="ECO:0000313" key="6">
    <source>
        <dbReference type="EMBL" id="EST11353.1"/>
    </source>
</evidence>
<dbReference type="GO" id="GO:0045892">
    <property type="term" value="P:negative regulation of DNA-templated transcription"/>
    <property type="evidence" value="ECO:0007669"/>
    <property type="project" value="TreeGrafter"/>
</dbReference>
<evidence type="ECO:0000313" key="7">
    <source>
        <dbReference type="Proteomes" id="UP000018296"/>
    </source>
</evidence>
<reference evidence="6 7" key="1">
    <citation type="journal article" date="2013" name="Genome Announc.">
        <title>Genome Sequence of Sporolactobacillus laevolacticus DSM442, an Efficient Polymer-Grade D-Lactate Producer from Agricultural Waste Cottonseed as a Nitrogen Source.</title>
        <authorList>
            <person name="Wang H."/>
            <person name="Wang L."/>
            <person name="Ju J."/>
            <person name="Yu B."/>
            <person name="Ma Y."/>
        </authorList>
    </citation>
    <scope>NUCLEOTIDE SEQUENCE [LARGE SCALE GENOMIC DNA]</scope>
    <source>
        <strain evidence="6 7">DSM 442</strain>
    </source>
</reference>
<dbReference type="Gene3D" id="1.10.10.10">
    <property type="entry name" value="Winged helix-like DNA-binding domain superfamily/Winged helix DNA-binding domain"/>
    <property type="match status" value="1"/>
</dbReference>
<organism evidence="6 7">
    <name type="scientific">Sporolactobacillus laevolacticus DSM 442</name>
    <dbReference type="NCBI Taxonomy" id="1395513"/>
    <lineage>
        <taxon>Bacteria</taxon>
        <taxon>Bacillati</taxon>
        <taxon>Bacillota</taxon>
        <taxon>Bacilli</taxon>
        <taxon>Bacillales</taxon>
        <taxon>Sporolactobacillaceae</taxon>
        <taxon>Sporolactobacillus</taxon>
    </lineage>
</organism>
<dbReference type="eggNOG" id="COG1414">
    <property type="taxonomic scope" value="Bacteria"/>
</dbReference>
<keyword evidence="7" id="KW-1185">Reference proteome</keyword>
<dbReference type="PROSITE" id="PS51077">
    <property type="entry name" value="HTH_ICLR"/>
    <property type="match status" value="1"/>
</dbReference>
<keyword evidence="2" id="KW-0238">DNA-binding</keyword>
<dbReference type="GO" id="GO:0003677">
    <property type="term" value="F:DNA binding"/>
    <property type="evidence" value="ECO:0007669"/>
    <property type="project" value="UniProtKB-KW"/>
</dbReference>
<dbReference type="InterPro" id="IPR050707">
    <property type="entry name" value="HTH_MetabolicPath_Reg"/>
</dbReference>
<dbReference type="Proteomes" id="UP000018296">
    <property type="component" value="Unassembled WGS sequence"/>
</dbReference>
<dbReference type="PANTHER" id="PTHR30136:SF24">
    <property type="entry name" value="HTH-TYPE TRANSCRIPTIONAL REPRESSOR ALLR"/>
    <property type="match status" value="1"/>
</dbReference>
<gene>
    <name evidence="6" type="ORF">P343_12285</name>
</gene>
<dbReference type="GO" id="GO:0003700">
    <property type="term" value="F:DNA-binding transcription factor activity"/>
    <property type="evidence" value="ECO:0007669"/>
    <property type="project" value="TreeGrafter"/>
</dbReference>
<evidence type="ECO:0000259" key="5">
    <source>
        <dbReference type="PROSITE" id="PS51078"/>
    </source>
</evidence>
<keyword evidence="1" id="KW-0805">Transcription regulation</keyword>
<proteinExistence type="predicted"/>
<evidence type="ECO:0000256" key="3">
    <source>
        <dbReference type="ARBA" id="ARBA00023163"/>
    </source>
</evidence>
<dbReference type="SUPFAM" id="SSF55781">
    <property type="entry name" value="GAF domain-like"/>
    <property type="match status" value="1"/>
</dbReference>
<protein>
    <submittedName>
        <fullName evidence="6">IclR family transcriptional regulator</fullName>
    </submittedName>
</protein>
<feature type="domain" description="HTH iclR-type" evidence="4">
    <location>
        <begin position="8"/>
        <end position="71"/>
    </location>
</feature>
<dbReference type="InterPro" id="IPR005471">
    <property type="entry name" value="Tscrpt_reg_IclR_N"/>
</dbReference>
<dbReference type="EMBL" id="AWTC01000012">
    <property type="protein sequence ID" value="EST11353.1"/>
    <property type="molecule type" value="Genomic_DNA"/>
</dbReference>
<dbReference type="AlphaFoldDB" id="V6IVS4"/>
<dbReference type="STRING" id="1395513.P343_12285"/>
<comment type="caution">
    <text evidence="6">The sequence shown here is derived from an EMBL/GenBank/DDBJ whole genome shotgun (WGS) entry which is preliminary data.</text>
</comment>